<sequence>MADNCAIGYFINMEEGQSPLTVSSGALSLDDKIALKADDDIETFYQSFDRSHSIDYCCFNSLRSATTPLNVLDMDLEIKDQPKLDADFLGFHDGDFRAATLLNSFSPSSIATPFSNDVCETAIKEKSGGNSVSSYTYVSPRLLKKIPFSDNSDKTTKLLSKKPFKQPLKQIDKEFAKEEDNLKFNKKRKVSLTSHSKKNLVPSLLNKQESDSLSTKKKTKKQKTDNDQEKRTRILFTTQEQKLILEKILFFLEQGDETRLDSLLCRNVSMKLLSDITEALENADTRPLGKKCKRAVNDIQKKLVDLRKAYFLTQMSDSDLENHAIWMSKTFNKAAHKKPQKDKNQKAKGKSVLQYYLGLERKRQAVMKDEVVLPLLLALKKYWIKVEQSMRRTSFTTHWDYVNNKEVTAKARSRKV</sequence>
<reference evidence="3" key="1">
    <citation type="journal article" date="2016" name="Genome Announc.">
        <title>Genome sequences of three species of Hanseniaspora isolated from spontaneous wine fermentations.</title>
        <authorList>
            <person name="Sternes P.R."/>
            <person name="Lee D."/>
            <person name="Kutyna D.R."/>
            <person name="Borneman A.R."/>
        </authorList>
    </citation>
    <scope>NUCLEOTIDE SEQUENCE [LARGE SCALE GENOMIC DNA]</scope>
    <source>
        <strain evidence="3">AWRI3579</strain>
    </source>
</reference>
<organism evidence="2 3">
    <name type="scientific">Hanseniaspora osmophila</name>
    <dbReference type="NCBI Taxonomy" id="56408"/>
    <lineage>
        <taxon>Eukaryota</taxon>
        <taxon>Fungi</taxon>
        <taxon>Dikarya</taxon>
        <taxon>Ascomycota</taxon>
        <taxon>Saccharomycotina</taxon>
        <taxon>Saccharomycetes</taxon>
        <taxon>Saccharomycodales</taxon>
        <taxon>Saccharomycodaceae</taxon>
        <taxon>Hanseniaspora</taxon>
    </lineage>
</organism>
<keyword evidence="3" id="KW-1185">Reference proteome</keyword>
<dbReference type="EMBL" id="LPNM01000012">
    <property type="protein sequence ID" value="OEJ80460.1"/>
    <property type="molecule type" value="Genomic_DNA"/>
</dbReference>
<evidence type="ECO:0000256" key="1">
    <source>
        <dbReference type="SAM" id="MobiDB-lite"/>
    </source>
</evidence>
<comment type="caution">
    <text evidence="2">The sequence shown here is derived from an EMBL/GenBank/DDBJ whole genome shotgun (WGS) entry which is preliminary data.</text>
</comment>
<dbReference type="Proteomes" id="UP000095728">
    <property type="component" value="Unassembled WGS sequence"/>
</dbReference>
<accession>A0A1E5R0P6</accession>
<protein>
    <submittedName>
        <fullName evidence="2">Uncharacterized protein</fullName>
    </submittedName>
</protein>
<gene>
    <name evidence="2" type="ORF">AWRI3579_g4424</name>
</gene>
<evidence type="ECO:0000313" key="2">
    <source>
        <dbReference type="EMBL" id="OEJ80460.1"/>
    </source>
</evidence>
<evidence type="ECO:0000313" key="3">
    <source>
        <dbReference type="Proteomes" id="UP000095728"/>
    </source>
</evidence>
<dbReference type="AlphaFoldDB" id="A0A1E5R0P6"/>
<name>A0A1E5R0P6_9ASCO</name>
<dbReference type="InParanoid" id="A0A1E5R0P6"/>
<feature type="region of interest" description="Disordered" evidence="1">
    <location>
        <begin position="201"/>
        <end position="228"/>
    </location>
</feature>
<proteinExistence type="predicted"/>